<dbReference type="InterPro" id="IPR018966">
    <property type="entry name" value="VTC_domain"/>
</dbReference>
<accession>A0A930GUS2</accession>
<dbReference type="CDD" id="cd07750">
    <property type="entry name" value="PolyPPase_VTC_like"/>
    <property type="match status" value="1"/>
</dbReference>
<name>A0A930GUS2_9FIRM</name>
<comment type="caution">
    <text evidence="2">The sequence shown here is derived from an EMBL/GenBank/DDBJ whole genome shotgun (WGS) entry which is preliminary data.</text>
</comment>
<reference evidence="2" key="1">
    <citation type="submission" date="2020-04" db="EMBL/GenBank/DDBJ databases">
        <title>Deep metagenomics examines the oral microbiome during advanced dental caries in children, revealing novel taxa and co-occurrences with host molecules.</title>
        <authorList>
            <person name="Baker J.L."/>
            <person name="Morton J.T."/>
            <person name="Dinis M."/>
            <person name="Alvarez R."/>
            <person name="Tran N.C."/>
            <person name="Knight R."/>
            <person name="Edlund A."/>
        </authorList>
    </citation>
    <scope>NUCLEOTIDE SEQUENCE</scope>
    <source>
        <strain evidence="2">JCVI_38_bin.19</strain>
    </source>
</reference>
<feature type="domain" description="VTC" evidence="1">
    <location>
        <begin position="11"/>
        <end position="229"/>
    </location>
</feature>
<gene>
    <name evidence="2" type="ORF">HXM90_03735</name>
</gene>
<dbReference type="AlphaFoldDB" id="A0A930GUS2"/>
<dbReference type="InterPro" id="IPR042267">
    <property type="entry name" value="VTC_sf"/>
</dbReference>
<organism evidence="2 3">
    <name type="scientific">Oribacterium sinus</name>
    <dbReference type="NCBI Taxonomy" id="237576"/>
    <lineage>
        <taxon>Bacteria</taxon>
        <taxon>Bacillati</taxon>
        <taxon>Bacillota</taxon>
        <taxon>Clostridia</taxon>
        <taxon>Lachnospirales</taxon>
        <taxon>Lachnospiraceae</taxon>
        <taxon>Oribacterium</taxon>
    </lineage>
</organism>
<sequence>MLKLKKQNIFKRFEKKYLLTKNQYEKLLEKLQGKILEDAYPHYSIYSLYFDNDSFSSVRKSIEKPKYKEKLRLRSYGLPNKDKELFLELKKKYQGVVYKRRISLSYQEAEDYLFRKIHPKEESQIFREIDYSRKKEELEPKVMIRYDRDAYMGKEDSEFRITFDRNIRGYTLQGSLDREEEGFKLLQNGEVLMEVKSSGVLPLWFSQILSEESIFMGNFSKYGNYYKSVIFPNLRFGMEEKQKEIYTLRFSDSEIWKKQPLAQKALGRMEAVC</sequence>
<evidence type="ECO:0000313" key="2">
    <source>
        <dbReference type="EMBL" id="MBF1272518.1"/>
    </source>
</evidence>
<dbReference type="Pfam" id="PF09359">
    <property type="entry name" value="VTC"/>
    <property type="match status" value="1"/>
</dbReference>
<evidence type="ECO:0000259" key="1">
    <source>
        <dbReference type="Pfam" id="PF09359"/>
    </source>
</evidence>
<protein>
    <submittedName>
        <fullName evidence="2">Polyphosphate polymerase domain-containing protein</fullName>
    </submittedName>
</protein>
<dbReference type="EMBL" id="JABZRA010000035">
    <property type="protein sequence ID" value="MBF1272518.1"/>
    <property type="molecule type" value="Genomic_DNA"/>
</dbReference>
<dbReference type="Gene3D" id="3.20.100.30">
    <property type="entry name" value="VTC, catalytic tunnel domain"/>
    <property type="match status" value="1"/>
</dbReference>
<proteinExistence type="predicted"/>
<evidence type="ECO:0000313" key="3">
    <source>
        <dbReference type="Proteomes" id="UP000775770"/>
    </source>
</evidence>
<dbReference type="GO" id="GO:0006799">
    <property type="term" value="P:polyphosphate biosynthetic process"/>
    <property type="evidence" value="ECO:0007669"/>
    <property type="project" value="UniProtKB-ARBA"/>
</dbReference>
<dbReference type="Proteomes" id="UP000775770">
    <property type="component" value="Unassembled WGS sequence"/>
</dbReference>